<keyword evidence="1" id="KW-1185">Reference proteome</keyword>
<reference evidence="2" key="2">
    <citation type="submission" date="2019-10" db="EMBL/GenBank/DDBJ databases">
        <authorList>
            <consortium name="NCBI Genome Project"/>
        </authorList>
    </citation>
    <scope>NUCLEOTIDE SEQUENCE</scope>
    <source>
        <strain evidence="2">NI907</strain>
    </source>
</reference>
<gene>
    <name evidence="2" type="ORF">PgNI_11205</name>
</gene>
<dbReference type="GeneID" id="41966082"/>
<evidence type="ECO:0000313" key="1">
    <source>
        <dbReference type="Proteomes" id="UP000515153"/>
    </source>
</evidence>
<reference evidence="1 2" key="1">
    <citation type="journal article" date="2019" name="Mol. Biol. Evol.">
        <title>Blast fungal genomes show frequent chromosomal changes, gene gains and losses, and effector gene turnover.</title>
        <authorList>
            <person name="Gomez Luciano L.B."/>
            <person name="Jason Tsai I."/>
            <person name="Chuma I."/>
            <person name="Tosa Y."/>
            <person name="Chen Y.H."/>
            <person name="Li J.Y."/>
            <person name="Li M.Y."/>
            <person name="Jade Lu M.Y."/>
            <person name="Nakayashiki H."/>
            <person name="Li W.H."/>
        </authorList>
    </citation>
    <scope>NUCLEOTIDE SEQUENCE [LARGE SCALE GENOMIC DNA]</scope>
    <source>
        <strain evidence="1 2">NI907</strain>
    </source>
</reference>
<accession>A0A6P8AQ48</accession>
<proteinExistence type="predicted"/>
<dbReference type="KEGG" id="pgri:PgNI_11205"/>
<feature type="non-terminal residue" evidence="2">
    <location>
        <position position="103"/>
    </location>
</feature>
<sequence length="103" mass="11108">MSRDSSATRHPKLLKELELELELELASRMAPNRDMDMPLRLRARILCRPGASPISASSSANVELGLPVASFEWLGSITTKLAYAIALQDNCGLVTLIGCALGL</sequence>
<name>A0A6P8AQ48_PYRGI</name>
<reference evidence="2" key="3">
    <citation type="submission" date="2025-08" db="UniProtKB">
        <authorList>
            <consortium name="RefSeq"/>
        </authorList>
    </citation>
    <scope>IDENTIFICATION</scope>
    <source>
        <strain evidence="2">NI907</strain>
    </source>
</reference>
<protein>
    <submittedName>
        <fullName evidence="2">Uncharacterized protein</fullName>
    </submittedName>
</protein>
<evidence type="ECO:0000313" key="2">
    <source>
        <dbReference type="RefSeq" id="XP_030977022.1"/>
    </source>
</evidence>
<dbReference type="RefSeq" id="XP_030977022.1">
    <property type="nucleotide sequence ID" value="XM_031131177.1"/>
</dbReference>
<dbReference type="Proteomes" id="UP000515153">
    <property type="component" value="Chromosome VI"/>
</dbReference>
<dbReference type="AlphaFoldDB" id="A0A6P8AQ48"/>
<organism evidence="1 2">
    <name type="scientific">Pyricularia grisea</name>
    <name type="common">Crabgrass-specific blast fungus</name>
    <name type="synonym">Magnaporthe grisea</name>
    <dbReference type="NCBI Taxonomy" id="148305"/>
    <lineage>
        <taxon>Eukaryota</taxon>
        <taxon>Fungi</taxon>
        <taxon>Dikarya</taxon>
        <taxon>Ascomycota</taxon>
        <taxon>Pezizomycotina</taxon>
        <taxon>Sordariomycetes</taxon>
        <taxon>Sordariomycetidae</taxon>
        <taxon>Magnaporthales</taxon>
        <taxon>Pyriculariaceae</taxon>
        <taxon>Pyricularia</taxon>
    </lineage>
</organism>